<keyword evidence="3" id="KW-1185">Reference proteome</keyword>
<protein>
    <submittedName>
        <fullName evidence="2">Carbohydrate-binding protein</fullName>
    </submittedName>
</protein>
<dbReference type="EMBL" id="PXNN01000005">
    <property type="protein sequence ID" value="PSF09574.1"/>
    <property type="molecule type" value="Genomic_DNA"/>
</dbReference>
<comment type="caution">
    <text evidence="2">The sequence shown here is derived from an EMBL/GenBank/DDBJ whole genome shotgun (WGS) entry which is preliminary data.</text>
</comment>
<evidence type="ECO:0000313" key="3">
    <source>
        <dbReference type="Proteomes" id="UP000238385"/>
    </source>
</evidence>
<reference evidence="2 3" key="1">
    <citation type="submission" date="2018-03" db="EMBL/GenBank/DDBJ databases">
        <title>Marinobacter brunus sp. nov., a marine bacterium of Gamma-proteobacteria isolated from the surface seawater of the South China Sea.</title>
        <authorList>
            <person name="Cheng H."/>
            <person name="Wu Y.-H."/>
            <person name="Xamxidin M."/>
            <person name="Xu X.-W."/>
        </authorList>
    </citation>
    <scope>NUCLEOTIDE SEQUENCE [LARGE SCALE GENOMIC DNA]</scope>
    <source>
        <strain evidence="2 3">JCM 30472</strain>
    </source>
</reference>
<keyword evidence="1" id="KW-0732">Signal</keyword>
<dbReference type="Gene3D" id="2.10.10.20">
    <property type="entry name" value="Carbohydrate-binding module superfamily 5/12"/>
    <property type="match status" value="1"/>
</dbReference>
<name>A0A2T1KHE6_9GAMM</name>
<evidence type="ECO:0000256" key="1">
    <source>
        <dbReference type="SAM" id="SignalP"/>
    </source>
</evidence>
<dbReference type="OrthoDB" id="6367814at2"/>
<sequence>MMKATQGPVHRIFGLLLIILAFGMPALASAEDCDPEDHTWTETFYYPAGSVVYHSDSWFESREVHQGKEPGISFDWKRLHTTPDCSSNNEQRVQPFDAADADQGVTRSGDAAEVCERPEQWRFAGTYAEGEMASHGGQVWEAIEETTGDMPGVKQPPQWQLVEDHCSIQQSQQPGL</sequence>
<dbReference type="Proteomes" id="UP000238385">
    <property type="component" value="Unassembled WGS sequence"/>
</dbReference>
<feature type="chain" id="PRO_5015697882" evidence="1">
    <location>
        <begin position="31"/>
        <end position="176"/>
    </location>
</feature>
<organism evidence="2 3">
    <name type="scientific">Marinobacter halophilus</name>
    <dbReference type="NCBI Taxonomy" id="1323740"/>
    <lineage>
        <taxon>Bacteria</taxon>
        <taxon>Pseudomonadati</taxon>
        <taxon>Pseudomonadota</taxon>
        <taxon>Gammaproteobacteria</taxon>
        <taxon>Pseudomonadales</taxon>
        <taxon>Marinobacteraceae</taxon>
        <taxon>Marinobacter</taxon>
    </lineage>
</organism>
<feature type="signal peptide" evidence="1">
    <location>
        <begin position="1"/>
        <end position="30"/>
    </location>
</feature>
<dbReference type="SUPFAM" id="SSF51055">
    <property type="entry name" value="Carbohydrate binding domain"/>
    <property type="match status" value="1"/>
</dbReference>
<evidence type="ECO:0000313" key="2">
    <source>
        <dbReference type="EMBL" id="PSF09574.1"/>
    </source>
</evidence>
<gene>
    <name evidence="2" type="ORF">C7H08_03570</name>
</gene>
<dbReference type="GO" id="GO:0005975">
    <property type="term" value="P:carbohydrate metabolic process"/>
    <property type="evidence" value="ECO:0007669"/>
    <property type="project" value="InterPro"/>
</dbReference>
<dbReference type="GO" id="GO:0030246">
    <property type="term" value="F:carbohydrate binding"/>
    <property type="evidence" value="ECO:0007669"/>
    <property type="project" value="InterPro"/>
</dbReference>
<dbReference type="GO" id="GO:0004553">
    <property type="term" value="F:hydrolase activity, hydrolyzing O-glycosyl compounds"/>
    <property type="evidence" value="ECO:0007669"/>
    <property type="project" value="InterPro"/>
</dbReference>
<dbReference type="AlphaFoldDB" id="A0A2T1KHE6"/>
<proteinExistence type="predicted"/>
<dbReference type="RefSeq" id="WP_106670407.1">
    <property type="nucleotide sequence ID" value="NZ_BMFE01000001.1"/>
</dbReference>
<dbReference type="GO" id="GO:0005576">
    <property type="term" value="C:extracellular region"/>
    <property type="evidence" value="ECO:0007669"/>
    <property type="project" value="InterPro"/>
</dbReference>
<dbReference type="InterPro" id="IPR036573">
    <property type="entry name" value="CBM_sf_5/12"/>
</dbReference>
<accession>A0A2T1KHE6</accession>